<proteinExistence type="predicted"/>
<dbReference type="AlphaFoldDB" id="A0A266Q4M7"/>
<dbReference type="EMBL" id="NHNI01000002">
    <property type="protein sequence ID" value="OZY84834.1"/>
    <property type="molecule type" value="Genomic_DNA"/>
</dbReference>
<feature type="region of interest" description="Disordered" evidence="1">
    <location>
        <begin position="106"/>
        <end position="130"/>
    </location>
</feature>
<evidence type="ECO:0000313" key="3">
    <source>
        <dbReference type="EMBL" id="OZY84834.1"/>
    </source>
</evidence>
<dbReference type="Proteomes" id="UP000216101">
    <property type="component" value="Unassembled WGS sequence"/>
</dbReference>
<evidence type="ECO:0000256" key="2">
    <source>
        <dbReference type="SAM" id="SignalP"/>
    </source>
</evidence>
<protein>
    <recommendedName>
        <fullName evidence="5">DUF2570 domain-containing protein</fullName>
    </recommendedName>
</protein>
<reference evidence="4" key="1">
    <citation type="submission" date="2017-05" db="EMBL/GenBank/DDBJ databases">
        <authorList>
            <person name="Barney B.M."/>
        </authorList>
    </citation>
    <scope>NUCLEOTIDE SEQUENCE [LARGE SCALE GENOMIC DNA]</scope>
    <source>
        <strain evidence="4">PSBB022</strain>
    </source>
</reference>
<accession>A0A266Q4M7</accession>
<evidence type="ECO:0000256" key="1">
    <source>
        <dbReference type="SAM" id="MobiDB-lite"/>
    </source>
</evidence>
<comment type="caution">
    <text evidence="3">The sequence shown here is derived from an EMBL/GenBank/DDBJ whole genome shotgun (WGS) entry which is preliminary data.</text>
</comment>
<keyword evidence="4" id="KW-1185">Reference proteome</keyword>
<organism evidence="3 4">
    <name type="scientific">Cellvibrio mixtus</name>
    <dbReference type="NCBI Taxonomy" id="39650"/>
    <lineage>
        <taxon>Bacteria</taxon>
        <taxon>Pseudomonadati</taxon>
        <taxon>Pseudomonadota</taxon>
        <taxon>Gammaproteobacteria</taxon>
        <taxon>Cellvibrionales</taxon>
        <taxon>Cellvibrionaceae</taxon>
        <taxon>Cellvibrio</taxon>
    </lineage>
</organism>
<name>A0A266Q4M7_9GAMM</name>
<feature type="chain" id="PRO_5012311796" description="DUF2570 domain-containing protein" evidence="2">
    <location>
        <begin position="27"/>
        <end position="130"/>
    </location>
</feature>
<evidence type="ECO:0000313" key="4">
    <source>
        <dbReference type="Proteomes" id="UP000216101"/>
    </source>
</evidence>
<sequence>MLLKKIIFGCLLLCAACLFGYMRGVADTKEKNLSDEIASLNNSLNGLAEQSKEAGKLNLQLSQTINDRKRADQQSTQVFTNALNATAHLRFDCRFDDNIMQQLDQAADRADQAASSGFASPLRTGDPPVQ</sequence>
<gene>
    <name evidence="3" type="ORF">CBP51_16870</name>
</gene>
<feature type="signal peptide" evidence="2">
    <location>
        <begin position="1"/>
        <end position="26"/>
    </location>
</feature>
<evidence type="ECO:0008006" key="5">
    <source>
        <dbReference type="Google" id="ProtNLM"/>
    </source>
</evidence>
<keyword evidence="2" id="KW-0732">Signal</keyword>